<evidence type="ECO:0000256" key="6">
    <source>
        <dbReference type="ARBA" id="ARBA00022833"/>
    </source>
</evidence>
<dbReference type="GO" id="GO:0004842">
    <property type="term" value="F:ubiquitin-protein transferase activity"/>
    <property type="evidence" value="ECO:0007669"/>
    <property type="project" value="InterPro"/>
</dbReference>
<dbReference type="GO" id="GO:0016567">
    <property type="term" value="P:protein ubiquitination"/>
    <property type="evidence" value="ECO:0007669"/>
    <property type="project" value="InterPro"/>
</dbReference>
<dbReference type="STRING" id="595528.A0A0D2WUF8"/>
<keyword evidence="5" id="KW-0833">Ubl conjugation pathway</keyword>
<dbReference type="SUPFAM" id="SSF57850">
    <property type="entry name" value="RING/U-box"/>
    <property type="match status" value="2"/>
</dbReference>
<evidence type="ECO:0000313" key="8">
    <source>
        <dbReference type="EMBL" id="KJE95563.1"/>
    </source>
</evidence>
<dbReference type="Gene3D" id="3.30.40.10">
    <property type="entry name" value="Zinc/RING finger domain, C3HC4 (zinc finger)"/>
    <property type="match status" value="1"/>
</dbReference>
<dbReference type="EMBL" id="KE346369">
    <property type="protein sequence ID" value="KJE95563.1"/>
    <property type="molecule type" value="Genomic_DNA"/>
</dbReference>
<keyword evidence="2" id="KW-0479">Metal-binding</keyword>
<dbReference type="PANTHER" id="PTHR11685">
    <property type="entry name" value="RBR FAMILY RING FINGER AND IBR DOMAIN-CONTAINING"/>
    <property type="match status" value="1"/>
</dbReference>
<dbReference type="RefSeq" id="XP_004345596.1">
    <property type="nucleotide sequence ID" value="XM_004345546.2"/>
</dbReference>
<name>A0A0D2WUF8_CAPO3</name>
<dbReference type="GO" id="GO:0008270">
    <property type="term" value="F:zinc ion binding"/>
    <property type="evidence" value="ECO:0007669"/>
    <property type="project" value="UniProtKB-KW"/>
</dbReference>
<dbReference type="OrthoDB" id="1431934at2759"/>
<dbReference type="InterPro" id="IPR031127">
    <property type="entry name" value="E3_UB_ligase_RBR"/>
</dbReference>
<reference evidence="9" key="1">
    <citation type="submission" date="2011-02" db="EMBL/GenBank/DDBJ databases">
        <title>The Genome Sequence of Capsaspora owczarzaki ATCC 30864.</title>
        <authorList>
            <person name="Russ C."/>
            <person name="Cuomo C."/>
            <person name="Burger G."/>
            <person name="Gray M.W."/>
            <person name="Holland P.W.H."/>
            <person name="King N."/>
            <person name="Lang F.B.F."/>
            <person name="Roger A.J."/>
            <person name="Ruiz-Trillo I."/>
            <person name="Young S.K."/>
            <person name="Zeng Q."/>
            <person name="Gargeya S."/>
            <person name="Alvarado L."/>
            <person name="Berlin A."/>
            <person name="Chapman S.B."/>
            <person name="Chen Z."/>
            <person name="Freedman E."/>
            <person name="Gellesch M."/>
            <person name="Goldberg J."/>
            <person name="Griggs A."/>
            <person name="Gujja S."/>
            <person name="Heilman E."/>
            <person name="Heiman D."/>
            <person name="Howarth C."/>
            <person name="Mehta T."/>
            <person name="Neiman D."/>
            <person name="Pearson M."/>
            <person name="Roberts A."/>
            <person name="Saif S."/>
            <person name="Shea T."/>
            <person name="Shenoy N."/>
            <person name="Sisk P."/>
            <person name="Stolte C."/>
            <person name="Sykes S."/>
            <person name="White J."/>
            <person name="Yandava C."/>
            <person name="Haas B."/>
            <person name="Nusbaum C."/>
            <person name="Birren B."/>
        </authorList>
    </citation>
    <scope>NUCLEOTIDE SEQUENCE</scope>
    <source>
        <strain evidence="9">ATCC 30864</strain>
    </source>
</reference>
<proteinExistence type="predicted"/>
<dbReference type="PhylomeDB" id="A0A0D2WUF8"/>
<protein>
    <recommendedName>
        <fullName evidence="7">RING-type domain-containing protein</fullName>
    </recommendedName>
</protein>
<evidence type="ECO:0000256" key="3">
    <source>
        <dbReference type="ARBA" id="ARBA00022737"/>
    </source>
</evidence>
<dbReference type="AlphaFoldDB" id="A0A0D2WUF8"/>
<keyword evidence="3" id="KW-0677">Repeat</keyword>
<dbReference type="CDD" id="cd20336">
    <property type="entry name" value="Rcat_RBR"/>
    <property type="match status" value="1"/>
</dbReference>
<evidence type="ECO:0000256" key="2">
    <source>
        <dbReference type="ARBA" id="ARBA00022723"/>
    </source>
</evidence>
<keyword evidence="4" id="KW-0863">Zinc-finger</keyword>
<dbReference type="Proteomes" id="UP000008743">
    <property type="component" value="Unassembled WGS sequence"/>
</dbReference>
<accession>A0A0D2WUF8</accession>
<keyword evidence="6" id="KW-0862">Zinc</keyword>
<feature type="domain" description="RING-type" evidence="7">
    <location>
        <begin position="2"/>
        <end position="269"/>
    </location>
</feature>
<sequence length="278" mass="31404">MTSTLCQVCYEETFTSMSSCCGRACETCMWKMFTTTIKNTHAGYILLTCPACGDAVTDEVAGELLAYDVFERLQANRQTQLVKMEYVSCAWCNAEFDVTKAQTWADDMFVGVSRERPTDRRDCVMCPECKQDVCRGCGSRYEFHAGVSCTNYLTWAVENQGEWETSRAKNFDFYFSLRESNPYQAEMQGSIVSKQRDMRDSLHMIHGSTKPCPDCSIRIEKNGGCNHHTHHCHGATTASHFCWECLDRHADGTVIANGVRCAHGITRYWAQFAVARAV</sequence>
<keyword evidence="9" id="KW-1185">Reference proteome</keyword>
<evidence type="ECO:0000313" key="9">
    <source>
        <dbReference type="Proteomes" id="UP000008743"/>
    </source>
</evidence>
<dbReference type="InterPro" id="IPR044066">
    <property type="entry name" value="TRIAD_supradom"/>
</dbReference>
<evidence type="ECO:0000256" key="1">
    <source>
        <dbReference type="ARBA" id="ARBA00022679"/>
    </source>
</evidence>
<dbReference type="InterPro" id="IPR013083">
    <property type="entry name" value="Znf_RING/FYVE/PHD"/>
</dbReference>
<dbReference type="InParanoid" id="A0A0D2WUF8"/>
<evidence type="ECO:0000256" key="4">
    <source>
        <dbReference type="ARBA" id="ARBA00022771"/>
    </source>
</evidence>
<organism evidence="8 9">
    <name type="scientific">Capsaspora owczarzaki (strain ATCC 30864)</name>
    <dbReference type="NCBI Taxonomy" id="595528"/>
    <lineage>
        <taxon>Eukaryota</taxon>
        <taxon>Filasterea</taxon>
        <taxon>Capsaspora</taxon>
    </lineage>
</organism>
<keyword evidence="1" id="KW-0808">Transferase</keyword>
<evidence type="ECO:0000256" key="5">
    <source>
        <dbReference type="ARBA" id="ARBA00022786"/>
    </source>
</evidence>
<gene>
    <name evidence="8" type="ORF">CAOG_006006</name>
</gene>
<dbReference type="PROSITE" id="PS51873">
    <property type="entry name" value="TRIAD"/>
    <property type="match status" value="1"/>
</dbReference>
<dbReference type="Gene3D" id="1.20.120.1750">
    <property type="match status" value="1"/>
</dbReference>
<evidence type="ECO:0000259" key="7">
    <source>
        <dbReference type="PROSITE" id="PS51873"/>
    </source>
</evidence>